<keyword evidence="1" id="KW-0472">Membrane</keyword>
<accession>A0ABV4WXD4</accession>
<feature type="transmembrane region" description="Helical" evidence="1">
    <location>
        <begin position="78"/>
        <end position="100"/>
    </location>
</feature>
<sequence>MSRSNFLQQDLLGLEISVGEIKHLTGIDPEDIFRPSTLRESSKKWTFWLNEISIALALTPILLGVVYVFIILPARGASLKWAILLMVLFPIVIVVGRLIWLKKHSPDLLVNLLDEIDKYHAVVKAIDIKYQLETVSDSSSSLDERKKVIAALQLTREDLVRALKSDRILRENKHLLPTNTELLTNNLAALQALQINANANEYGRLLNESVQISLTVQEEMRKLLNQR</sequence>
<name>A0ABV4WXD4_9CYAN</name>
<dbReference type="RefSeq" id="WP_413281799.1">
    <property type="nucleotide sequence ID" value="NZ_JBHFNT010000313.1"/>
</dbReference>
<evidence type="ECO:0000313" key="2">
    <source>
        <dbReference type="EMBL" id="MFB2839531.1"/>
    </source>
</evidence>
<dbReference type="EMBL" id="JBHFNT010000313">
    <property type="protein sequence ID" value="MFB2839531.1"/>
    <property type="molecule type" value="Genomic_DNA"/>
</dbReference>
<dbReference type="Proteomes" id="UP001576780">
    <property type="component" value="Unassembled WGS sequence"/>
</dbReference>
<reference evidence="2 3" key="1">
    <citation type="submission" date="2024-09" db="EMBL/GenBank/DDBJ databases">
        <title>Floridaenema gen nov. (Aerosakkonemataceae, Aerosakkonematales ord. nov., Cyanobacteria) from benthic tropical and subtropical fresh waters, with the description of four new species.</title>
        <authorList>
            <person name="Moretto J.A."/>
            <person name="Berthold D.E."/>
            <person name="Lefler F.W."/>
            <person name="Huang I.-S."/>
            <person name="Laughinghouse H. IV."/>
        </authorList>
    </citation>
    <scope>NUCLEOTIDE SEQUENCE [LARGE SCALE GENOMIC DNA]</scope>
    <source>
        <strain evidence="2 3">BLCC-F167</strain>
    </source>
</reference>
<evidence type="ECO:0000313" key="3">
    <source>
        <dbReference type="Proteomes" id="UP001576780"/>
    </source>
</evidence>
<comment type="caution">
    <text evidence="2">The sequence shown here is derived from an EMBL/GenBank/DDBJ whole genome shotgun (WGS) entry which is preliminary data.</text>
</comment>
<evidence type="ECO:0000256" key="1">
    <source>
        <dbReference type="SAM" id="Phobius"/>
    </source>
</evidence>
<protein>
    <submittedName>
        <fullName evidence="2">Uncharacterized protein</fullName>
    </submittedName>
</protein>
<keyword evidence="3" id="KW-1185">Reference proteome</keyword>
<keyword evidence="1" id="KW-1133">Transmembrane helix</keyword>
<keyword evidence="1" id="KW-0812">Transmembrane</keyword>
<organism evidence="2 3">
    <name type="scientific">Floridaenema evergladense BLCC-F167</name>
    <dbReference type="NCBI Taxonomy" id="3153639"/>
    <lineage>
        <taxon>Bacteria</taxon>
        <taxon>Bacillati</taxon>
        <taxon>Cyanobacteriota</taxon>
        <taxon>Cyanophyceae</taxon>
        <taxon>Oscillatoriophycideae</taxon>
        <taxon>Aerosakkonematales</taxon>
        <taxon>Aerosakkonemataceae</taxon>
        <taxon>Floridanema</taxon>
        <taxon>Floridanema evergladense</taxon>
    </lineage>
</organism>
<gene>
    <name evidence="2" type="ORF">ACE1CA_33995</name>
</gene>
<feature type="transmembrane region" description="Helical" evidence="1">
    <location>
        <begin position="47"/>
        <end position="72"/>
    </location>
</feature>
<proteinExistence type="predicted"/>